<evidence type="ECO:0000313" key="1">
    <source>
        <dbReference type="EMBL" id="CAD8135646.1"/>
    </source>
</evidence>
<accession>A0A8S1S5W5</accession>
<reference evidence="1" key="1">
    <citation type="submission" date="2021-01" db="EMBL/GenBank/DDBJ databases">
        <authorList>
            <consortium name="Genoscope - CEA"/>
            <person name="William W."/>
        </authorList>
    </citation>
    <scope>NUCLEOTIDE SEQUENCE</scope>
</reference>
<proteinExistence type="predicted"/>
<organism evidence="1 2">
    <name type="scientific">Paramecium octaurelia</name>
    <dbReference type="NCBI Taxonomy" id="43137"/>
    <lineage>
        <taxon>Eukaryota</taxon>
        <taxon>Sar</taxon>
        <taxon>Alveolata</taxon>
        <taxon>Ciliophora</taxon>
        <taxon>Intramacronucleata</taxon>
        <taxon>Oligohymenophorea</taxon>
        <taxon>Peniculida</taxon>
        <taxon>Parameciidae</taxon>
        <taxon>Paramecium</taxon>
    </lineage>
</organism>
<dbReference type="EMBL" id="CAJJDP010000005">
    <property type="protein sequence ID" value="CAD8135646.1"/>
    <property type="molecule type" value="Genomic_DNA"/>
</dbReference>
<keyword evidence="2" id="KW-1185">Reference proteome</keyword>
<sequence>MSYHQGKDININDFSSPHLQISKKDQFLEEIRNHILQKSRNDVWRLKGQPNFVTRPYVEWRRGDTCCDIM</sequence>
<gene>
    <name evidence="1" type="ORF">POCTA_138.1.T0060494</name>
</gene>
<name>A0A8S1S5W5_PAROT</name>
<comment type="caution">
    <text evidence="1">The sequence shown here is derived from an EMBL/GenBank/DDBJ whole genome shotgun (WGS) entry which is preliminary data.</text>
</comment>
<protein>
    <submittedName>
        <fullName evidence="1">Uncharacterized protein</fullName>
    </submittedName>
</protein>
<dbReference type="AlphaFoldDB" id="A0A8S1S5W5"/>
<evidence type="ECO:0000313" key="2">
    <source>
        <dbReference type="Proteomes" id="UP000683925"/>
    </source>
</evidence>
<dbReference type="OrthoDB" id="282231at2759"/>
<dbReference type="Proteomes" id="UP000683925">
    <property type="component" value="Unassembled WGS sequence"/>
</dbReference>